<evidence type="ECO:0000256" key="2">
    <source>
        <dbReference type="ARBA" id="ARBA00022528"/>
    </source>
</evidence>
<protein>
    <submittedName>
        <fullName evidence="4">Uncharacterized protein</fullName>
    </submittedName>
</protein>
<dbReference type="EMBL" id="KV918766">
    <property type="protein sequence ID" value="OSX81092.1"/>
    <property type="molecule type" value="Genomic_DNA"/>
</dbReference>
<dbReference type="AlphaFoldDB" id="A0A1X6PJQ4"/>
<comment type="subcellular location">
    <subcellularLocation>
        <location evidence="1">Plastid</location>
        <location evidence="1">Chloroplast</location>
    </subcellularLocation>
</comment>
<accession>A0A1X6PJQ4</accession>
<gene>
    <name evidence="4" type="ORF">BU14_0027s0116</name>
</gene>
<name>A0A1X6PJQ4_PORUM</name>
<dbReference type="GO" id="GO:0009507">
    <property type="term" value="C:chloroplast"/>
    <property type="evidence" value="ECO:0007669"/>
    <property type="project" value="UniProtKB-SubCell"/>
</dbReference>
<keyword evidence="5" id="KW-1185">Reference proteome</keyword>
<evidence type="ECO:0000256" key="3">
    <source>
        <dbReference type="ARBA" id="ARBA00022640"/>
    </source>
</evidence>
<proteinExistence type="predicted"/>
<evidence type="ECO:0000313" key="4">
    <source>
        <dbReference type="EMBL" id="OSX81092.1"/>
    </source>
</evidence>
<organism evidence="4 5">
    <name type="scientific">Porphyra umbilicalis</name>
    <name type="common">Purple laver</name>
    <name type="synonym">Red alga</name>
    <dbReference type="NCBI Taxonomy" id="2786"/>
    <lineage>
        <taxon>Eukaryota</taxon>
        <taxon>Rhodophyta</taxon>
        <taxon>Bangiophyceae</taxon>
        <taxon>Bangiales</taxon>
        <taxon>Bangiaceae</taxon>
        <taxon>Porphyra</taxon>
    </lineage>
</organism>
<dbReference type="SUPFAM" id="SSF50249">
    <property type="entry name" value="Nucleic acid-binding proteins"/>
    <property type="match status" value="1"/>
</dbReference>
<dbReference type="Proteomes" id="UP000218209">
    <property type="component" value="Unassembled WGS sequence"/>
</dbReference>
<evidence type="ECO:0000313" key="5">
    <source>
        <dbReference type="Proteomes" id="UP000218209"/>
    </source>
</evidence>
<keyword evidence="2" id="KW-0150">Chloroplast</keyword>
<dbReference type="InterPro" id="IPR012340">
    <property type="entry name" value="NA-bd_OB-fold"/>
</dbReference>
<reference evidence="4 5" key="1">
    <citation type="submission" date="2017-03" db="EMBL/GenBank/DDBJ databases">
        <title>WGS assembly of Porphyra umbilicalis.</title>
        <authorList>
            <person name="Brawley S.H."/>
            <person name="Blouin N.A."/>
            <person name="Ficko-Blean E."/>
            <person name="Wheeler G.L."/>
            <person name="Lohr M."/>
            <person name="Goodson H.V."/>
            <person name="Jenkins J.W."/>
            <person name="Blaby-Haas C.E."/>
            <person name="Helliwell K.E."/>
            <person name="Chan C."/>
            <person name="Marriage T."/>
            <person name="Bhattacharya D."/>
            <person name="Klein A.S."/>
            <person name="Badis Y."/>
            <person name="Brodie J."/>
            <person name="Cao Y."/>
            <person name="Collen J."/>
            <person name="Dittami S.M."/>
            <person name="Gachon C.M."/>
            <person name="Green B.R."/>
            <person name="Karpowicz S."/>
            <person name="Kim J.W."/>
            <person name="Kudahl U."/>
            <person name="Lin S."/>
            <person name="Michel G."/>
            <person name="Mittag M."/>
            <person name="Olson B.J."/>
            <person name="Pangilinan J."/>
            <person name="Peng Y."/>
            <person name="Qiu H."/>
            <person name="Shu S."/>
            <person name="Singer J.T."/>
            <person name="Smith A.G."/>
            <person name="Sprecher B.N."/>
            <person name="Wagner V."/>
            <person name="Wang W."/>
            <person name="Wang Z.-Y."/>
            <person name="Yan J."/>
            <person name="Yarish C."/>
            <person name="Zoeuner-Riek S."/>
            <person name="Zhuang Y."/>
            <person name="Zou Y."/>
            <person name="Lindquist E.A."/>
            <person name="Grimwood J."/>
            <person name="Barry K."/>
            <person name="Rokhsar D.S."/>
            <person name="Schmutz J."/>
            <person name="Stiller J.W."/>
            <person name="Grossman A.R."/>
            <person name="Prochnik S.E."/>
        </authorList>
    </citation>
    <scope>NUCLEOTIDE SEQUENCE [LARGE SCALE GENOMIC DNA]</scope>
    <source>
        <strain evidence="4">4086291</strain>
    </source>
</reference>
<sequence>MSHLPKPCVPLALVQPTSGDVNLLVRVLPPAPNQPPTVARIGDASGVALLDVRSPAQASAVGPPGTVVRLARARPAVHHGALHIGVGKWGAIERQREGVDVDVDEAVRLSERTFGTMVTPAGARGKS</sequence>
<keyword evidence="3" id="KW-0934">Plastid</keyword>
<evidence type="ECO:0000256" key="1">
    <source>
        <dbReference type="ARBA" id="ARBA00004229"/>
    </source>
</evidence>